<evidence type="ECO:0000313" key="1">
    <source>
        <dbReference type="EMBL" id="GAX14202.1"/>
    </source>
</evidence>
<dbReference type="EMBL" id="BDSP01000076">
    <property type="protein sequence ID" value="GAX14202.1"/>
    <property type="molecule type" value="Genomic_DNA"/>
</dbReference>
<gene>
    <name evidence="1" type="ORF">FisN_20Hu175</name>
</gene>
<keyword evidence="2" id="KW-1185">Reference proteome</keyword>
<evidence type="ECO:0000313" key="2">
    <source>
        <dbReference type="Proteomes" id="UP000198406"/>
    </source>
</evidence>
<reference evidence="1 2" key="1">
    <citation type="journal article" date="2015" name="Plant Cell">
        <title>Oil accumulation by the oleaginous diatom Fistulifera solaris as revealed by the genome and transcriptome.</title>
        <authorList>
            <person name="Tanaka T."/>
            <person name="Maeda Y."/>
            <person name="Veluchamy A."/>
            <person name="Tanaka M."/>
            <person name="Abida H."/>
            <person name="Marechal E."/>
            <person name="Bowler C."/>
            <person name="Muto M."/>
            <person name="Sunaga Y."/>
            <person name="Tanaka M."/>
            <person name="Yoshino T."/>
            <person name="Taniguchi T."/>
            <person name="Fukuda Y."/>
            <person name="Nemoto M."/>
            <person name="Matsumoto M."/>
            <person name="Wong P.S."/>
            <person name="Aburatani S."/>
            <person name="Fujibuchi W."/>
        </authorList>
    </citation>
    <scope>NUCLEOTIDE SEQUENCE [LARGE SCALE GENOMIC DNA]</scope>
    <source>
        <strain evidence="1 2">JPCC DA0580</strain>
    </source>
</reference>
<protein>
    <submittedName>
        <fullName evidence="1">Uncharacterized protein</fullName>
    </submittedName>
</protein>
<proteinExistence type="predicted"/>
<sequence length="177" mass="20054">MAWGDLQERIFHQVSIPLPYSQHSTKKFNVRVRTIMQQKDFDRCLQGTNSPPSVELKDCLVIQDGAQPKDLDVDIITGRFRSCKSKESLLLMRFYNVKHEMSQDTVNMMHNTILRSLCERDGFEAGRTGGSSGPPMANEIFFDFLARETSFPRAGWGVKFCKGATRAPHPGDARISK</sequence>
<comment type="caution">
    <text evidence="1">The sequence shown here is derived from an EMBL/GenBank/DDBJ whole genome shotgun (WGS) entry which is preliminary data.</text>
</comment>
<dbReference type="AlphaFoldDB" id="A0A1Z5JK26"/>
<dbReference type="Proteomes" id="UP000198406">
    <property type="component" value="Unassembled WGS sequence"/>
</dbReference>
<name>A0A1Z5JK26_FISSO</name>
<accession>A0A1Z5JK26</accession>
<organism evidence="1 2">
    <name type="scientific">Fistulifera solaris</name>
    <name type="common">Oleaginous diatom</name>
    <dbReference type="NCBI Taxonomy" id="1519565"/>
    <lineage>
        <taxon>Eukaryota</taxon>
        <taxon>Sar</taxon>
        <taxon>Stramenopiles</taxon>
        <taxon>Ochrophyta</taxon>
        <taxon>Bacillariophyta</taxon>
        <taxon>Bacillariophyceae</taxon>
        <taxon>Bacillariophycidae</taxon>
        <taxon>Naviculales</taxon>
        <taxon>Naviculaceae</taxon>
        <taxon>Fistulifera</taxon>
    </lineage>
</organism>
<dbReference type="InParanoid" id="A0A1Z5JK26"/>